<evidence type="ECO:0000256" key="2">
    <source>
        <dbReference type="ARBA" id="ARBA00022840"/>
    </source>
</evidence>
<organism evidence="5 6">
    <name type="scientific">Natrialba swarupiae</name>
    <dbReference type="NCBI Taxonomy" id="2448032"/>
    <lineage>
        <taxon>Archaea</taxon>
        <taxon>Methanobacteriati</taxon>
        <taxon>Methanobacteriota</taxon>
        <taxon>Stenosarchaea group</taxon>
        <taxon>Halobacteria</taxon>
        <taxon>Halobacteriales</taxon>
        <taxon>Natrialbaceae</taxon>
        <taxon>Natrialba</taxon>
    </lineage>
</organism>
<dbReference type="Gene3D" id="3.40.50.300">
    <property type="entry name" value="P-loop containing nucleotide triphosphate hydrolases"/>
    <property type="match status" value="1"/>
</dbReference>
<dbReference type="RefSeq" id="WP_149081154.1">
    <property type="nucleotide sequence ID" value="NZ_VTAW01000009.1"/>
</dbReference>
<protein>
    <submittedName>
        <fullName evidence="5">AAA domain-containing protein</fullName>
    </submittedName>
</protein>
<evidence type="ECO:0000259" key="4">
    <source>
        <dbReference type="Pfam" id="PF17863"/>
    </source>
</evidence>
<dbReference type="GO" id="GO:0016887">
    <property type="term" value="F:ATP hydrolysis activity"/>
    <property type="evidence" value="ECO:0007669"/>
    <property type="project" value="InterPro"/>
</dbReference>
<keyword evidence="1" id="KW-0547">Nucleotide-binding</keyword>
<dbReference type="AlphaFoldDB" id="A0A5D5AML6"/>
<dbReference type="InterPro" id="IPR011703">
    <property type="entry name" value="ATPase_AAA-3"/>
</dbReference>
<evidence type="ECO:0000259" key="3">
    <source>
        <dbReference type="Pfam" id="PF07726"/>
    </source>
</evidence>
<sequence length="317" mass="34631">MNVTEAERVCGAVFEEIRTAVIGDPTLFETILTAVVGEGHVLLEDVPGTGKTLTARTLARVLDLEFSRIQFTPDLLPADITGTHVYDEQAGQFEFEAGPIFANVVLADEINRAPPKTQAALLEAMGEKQVSIGGETRPLPEPFFVIATQNPVEQEGTFPLPEAQVDRFMVKTAMGYPDRDGELELVDRRASRESRTPEASRIVDRETVLALQSVPETVAVDPEIRAYVVDVCRATREDERVDVGVSPRGIQRLFEAARARAAIVGRDYVAPEDVHVVVHPVLDHRIVLTTEADVRDVDPYAVVESALNGVPVPSMGD</sequence>
<feature type="domain" description="ATPase AAA-3" evidence="3">
    <location>
        <begin position="40"/>
        <end position="170"/>
    </location>
</feature>
<dbReference type="InterPro" id="IPR027417">
    <property type="entry name" value="P-loop_NTPase"/>
</dbReference>
<dbReference type="SUPFAM" id="SSF52540">
    <property type="entry name" value="P-loop containing nucleoside triphosphate hydrolases"/>
    <property type="match status" value="1"/>
</dbReference>
<dbReference type="Pfam" id="PF17863">
    <property type="entry name" value="AAA_lid_2"/>
    <property type="match status" value="1"/>
</dbReference>
<dbReference type="CDD" id="cd00009">
    <property type="entry name" value="AAA"/>
    <property type="match status" value="1"/>
</dbReference>
<name>A0A5D5AML6_9EURY</name>
<dbReference type="EMBL" id="VTAW01000009">
    <property type="protein sequence ID" value="TYT62334.1"/>
    <property type="molecule type" value="Genomic_DNA"/>
</dbReference>
<keyword evidence="2" id="KW-0067">ATP-binding</keyword>
<dbReference type="InterPro" id="IPR050764">
    <property type="entry name" value="CbbQ/NirQ/NorQ/GpvN"/>
</dbReference>
<feature type="domain" description="ChlI/MoxR AAA lid" evidence="4">
    <location>
        <begin position="233"/>
        <end position="297"/>
    </location>
</feature>
<dbReference type="InterPro" id="IPR041628">
    <property type="entry name" value="ChlI/MoxR_AAA_lid"/>
</dbReference>
<dbReference type="Gene3D" id="1.10.8.80">
    <property type="entry name" value="Magnesium chelatase subunit I, C-Terminal domain"/>
    <property type="match status" value="1"/>
</dbReference>
<accession>A0A5D5AML6</accession>
<dbReference type="PIRSF" id="PIRSF002849">
    <property type="entry name" value="AAA_ATPase_chaperone_MoxR_prd"/>
    <property type="match status" value="1"/>
</dbReference>
<keyword evidence="6" id="KW-1185">Reference proteome</keyword>
<evidence type="ECO:0000313" key="6">
    <source>
        <dbReference type="Proteomes" id="UP000324104"/>
    </source>
</evidence>
<dbReference type="FunFam" id="3.40.50.300:FF:000640">
    <property type="entry name" value="MoxR family ATPase"/>
    <property type="match status" value="1"/>
</dbReference>
<dbReference type="Proteomes" id="UP000324104">
    <property type="component" value="Unassembled WGS sequence"/>
</dbReference>
<comment type="caution">
    <text evidence="5">The sequence shown here is derived from an EMBL/GenBank/DDBJ whole genome shotgun (WGS) entry which is preliminary data.</text>
</comment>
<dbReference type="PANTHER" id="PTHR42759:SF1">
    <property type="entry name" value="MAGNESIUM-CHELATASE SUBUNIT CHLD"/>
    <property type="match status" value="1"/>
</dbReference>
<evidence type="ECO:0000313" key="5">
    <source>
        <dbReference type="EMBL" id="TYT62334.1"/>
    </source>
</evidence>
<reference evidence="5 6" key="1">
    <citation type="submission" date="2019-08" db="EMBL/GenBank/DDBJ databases">
        <title>Archaea genome.</title>
        <authorList>
            <person name="Kajale S."/>
            <person name="Shouche Y."/>
            <person name="Deshpande N."/>
            <person name="Sharma A."/>
        </authorList>
    </citation>
    <scope>NUCLEOTIDE SEQUENCE [LARGE SCALE GENOMIC DNA]</scope>
    <source>
        <strain evidence="5 6">ESP3B_9</strain>
    </source>
</reference>
<dbReference type="Pfam" id="PF07726">
    <property type="entry name" value="AAA_3"/>
    <property type="match status" value="1"/>
</dbReference>
<gene>
    <name evidence="5" type="ORF">FYC77_08940</name>
</gene>
<dbReference type="GO" id="GO:0005524">
    <property type="term" value="F:ATP binding"/>
    <property type="evidence" value="ECO:0007669"/>
    <property type="project" value="UniProtKB-KW"/>
</dbReference>
<evidence type="ECO:0000256" key="1">
    <source>
        <dbReference type="ARBA" id="ARBA00022741"/>
    </source>
</evidence>
<proteinExistence type="predicted"/>
<dbReference type="PANTHER" id="PTHR42759">
    <property type="entry name" value="MOXR FAMILY PROTEIN"/>
    <property type="match status" value="1"/>
</dbReference>